<keyword evidence="5" id="KW-1185">Reference proteome</keyword>
<keyword evidence="3" id="KW-0812">Transmembrane</keyword>
<proteinExistence type="predicted"/>
<keyword evidence="3" id="KW-0472">Membrane</keyword>
<evidence type="ECO:0000256" key="2">
    <source>
        <dbReference type="SAM" id="MobiDB-lite"/>
    </source>
</evidence>
<dbReference type="PANTHER" id="PTHR32309">
    <property type="entry name" value="TYROSINE-PROTEIN KINASE"/>
    <property type="match status" value="1"/>
</dbReference>
<keyword evidence="1" id="KW-0175">Coiled coil</keyword>
<feature type="transmembrane region" description="Helical" evidence="3">
    <location>
        <begin position="441"/>
        <end position="464"/>
    </location>
</feature>
<dbReference type="STRING" id="254406.SAMN04488042_1177"/>
<dbReference type="AlphaFoldDB" id="A0A1I4TII8"/>
<dbReference type="EMBL" id="FOTQ01000017">
    <property type="protein sequence ID" value="SFM76387.1"/>
    <property type="molecule type" value="Genomic_DNA"/>
</dbReference>
<reference evidence="4 5" key="1">
    <citation type="submission" date="2016-10" db="EMBL/GenBank/DDBJ databases">
        <authorList>
            <person name="de Groot N.N."/>
        </authorList>
    </citation>
    <scope>NUCLEOTIDE SEQUENCE [LARGE SCALE GENOMIC DNA]</scope>
    <source>
        <strain evidence="4 5">DSM 15283</strain>
    </source>
</reference>
<name>A0A1I4TII8_9RHOB</name>
<feature type="transmembrane region" description="Helical" evidence="3">
    <location>
        <begin position="106"/>
        <end position="128"/>
    </location>
</feature>
<dbReference type="GO" id="GO:0004713">
    <property type="term" value="F:protein tyrosine kinase activity"/>
    <property type="evidence" value="ECO:0007669"/>
    <property type="project" value="TreeGrafter"/>
</dbReference>
<accession>A0A1I4TII8</accession>
<feature type="coiled-coil region" evidence="1">
    <location>
        <begin position="282"/>
        <end position="339"/>
    </location>
</feature>
<sequence>MAKPVETDKKAMIKQGGSDKKPGPQQQAGQKPAGAQGGAKPPPGKKPGGGTPPHGNQAAGNPAPHQPKRQPSPPGQRPSPPPKAPPVKVVEIRPKAPPAQMKRRHWGLIASFVTIVLMPVLVAGWYLYFVSVDQYASAAGFTVRKEEAGSATDLMGGLAQFAGVGSSGDADVLYEFIQSQEIVEKIDVTLDLRGTFSAYWDADPVFALWPDASIEDLVWYWSRIVLVSYDQSTGLINLQVRAFSPEMAQRIGQEIVRESQIRVNELNAAARADMMGYAQADLADAIERLKSAREELTEFRVRTRIVDPVADIQGRMGVLNTLQQQLAQTLIDYDILRESSSPGDPRIVQELRRIEVIRARIEDERESFAVAKVVGGEADYPTLLAEFEGLTVDREFAEETYRAALAAFDIARDNASRQSRYLATYIRPTIAESAEYPKREIILGLVVLFLLMGWSIMALVYYSLRDRR</sequence>
<feature type="compositionally biased region" description="Low complexity" evidence="2">
    <location>
        <begin position="23"/>
        <end position="34"/>
    </location>
</feature>
<feature type="region of interest" description="Disordered" evidence="2">
    <location>
        <begin position="1"/>
        <end position="89"/>
    </location>
</feature>
<dbReference type="InterPro" id="IPR050445">
    <property type="entry name" value="Bact_polysacc_biosynth/exp"/>
</dbReference>
<feature type="compositionally biased region" description="Basic and acidic residues" evidence="2">
    <location>
        <begin position="1"/>
        <end position="22"/>
    </location>
</feature>
<evidence type="ECO:0000313" key="5">
    <source>
        <dbReference type="Proteomes" id="UP000199144"/>
    </source>
</evidence>
<organism evidence="4 5">
    <name type="scientific">Shimia aestuarii</name>
    <dbReference type="NCBI Taxonomy" id="254406"/>
    <lineage>
        <taxon>Bacteria</taxon>
        <taxon>Pseudomonadati</taxon>
        <taxon>Pseudomonadota</taxon>
        <taxon>Alphaproteobacteria</taxon>
        <taxon>Rhodobacterales</taxon>
        <taxon>Roseobacteraceae</taxon>
    </lineage>
</organism>
<feature type="compositionally biased region" description="Pro residues" evidence="2">
    <location>
        <begin position="70"/>
        <end position="85"/>
    </location>
</feature>
<evidence type="ECO:0000313" key="4">
    <source>
        <dbReference type="EMBL" id="SFM76387.1"/>
    </source>
</evidence>
<dbReference type="Proteomes" id="UP000199144">
    <property type="component" value="Unassembled WGS sequence"/>
</dbReference>
<gene>
    <name evidence="4" type="ORF">SAMN04488042_1177</name>
</gene>
<dbReference type="GO" id="GO:0005886">
    <property type="term" value="C:plasma membrane"/>
    <property type="evidence" value="ECO:0007669"/>
    <property type="project" value="TreeGrafter"/>
</dbReference>
<evidence type="ECO:0000256" key="1">
    <source>
        <dbReference type="SAM" id="Coils"/>
    </source>
</evidence>
<protein>
    <submittedName>
        <fullName evidence="4">Capsular polysaccharide transport system permease protein</fullName>
    </submittedName>
</protein>
<dbReference type="PANTHER" id="PTHR32309:SF13">
    <property type="entry name" value="FERRIC ENTEROBACTIN TRANSPORT PROTEIN FEPE"/>
    <property type="match status" value="1"/>
</dbReference>
<keyword evidence="3" id="KW-1133">Transmembrane helix</keyword>
<evidence type="ECO:0000256" key="3">
    <source>
        <dbReference type="SAM" id="Phobius"/>
    </source>
</evidence>